<reference evidence="2" key="1">
    <citation type="submission" date="2021-01" db="EMBL/GenBank/DDBJ databases">
        <authorList>
            <consortium name="Genoscope - CEA"/>
            <person name="William W."/>
        </authorList>
    </citation>
    <scope>NUCLEOTIDE SEQUENCE</scope>
</reference>
<keyword evidence="3" id="KW-1185">Reference proteome</keyword>
<comment type="caution">
    <text evidence="2">The sequence shown here is derived from an EMBL/GenBank/DDBJ whole genome shotgun (WGS) entry which is preliminary data.</text>
</comment>
<keyword evidence="1" id="KW-0812">Transmembrane</keyword>
<organism evidence="2 3">
    <name type="scientific">Paramecium octaurelia</name>
    <dbReference type="NCBI Taxonomy" id="43137"/>
    <lineage>
        <taxon>Eukaryota</taxon>
        <taxon>Sar</taxon>
        <taxon>Alveolata</taxon>
        <taxon>Ciliophora</taxon>
        <taxon>Intramacronucleata</taxon>
        <taxon>Oligohymenophorea</taxon>
        <taxon>Peniculida</taxon>
        <taxon>Parameciidae</taxon>
        <taxon>Paramecium</taxon>
    </lineage>
</organism>
<evidence type="ECO:0000256" key="1">
    <source>
        <dbReference type="SAM" id="Phobius"/>
    </source>
</evidence>
<dbReference type="OrthoDB" id="10318752at2759"/>
<accession>A0A8S1UEB4</accession>
<gene>
    <name evidence="2" type="ORF">POCTA_138.1.T0410283</name>
</gene>
<dbReference type="AlphaFoldDB" id="A0A8S1UEB4"/>
<dbReference type="OMA" id="MNFNRFQ"/>
<name>A0A8S1UEB4_PAROT</name>
<dbReference type="EMBL" id="CAJJDP010000041">
    <property type="protein sequence ID" value="CAD8162477.1"/>
    <property type="molecule type" value="Genomic_DNA"/>
</dbReference>
<keyword evidence="1" id="KW-1133">Transmembrane helix</keyword>
<proteinExistence type="predicted"/>
<sequence>MNLKVKLILGIILIIFCVIAIAFIPSVTLSNSLKAIIITISIVLGLCFLFQLYYQESQEIQQKSKILLIGPAGVGKTKTYNYLKCKTIMNFNRFQLGEIGNICLVDTPTMDLDCGIDEREDAISQFQQFFVNFKTSISAIMMVVNFERTDLMKQKLLRTLKYLKKFQDMIYILITDFHLSEDHEGDKSQLQQSLKFLNLKGIIFLNQEENEKLMIEELNAIERKSSHQVFDINDTIFAVIDDKMNASLMDQINLKIMSMK</sequence>
<keyword evidence="1" id="KW-0472">Membrane</keyword>
<feature type="transmembrane region" description="Helical" evidence="1">
    <location>
        <begin position="7"/>
        <end position="29"/>
    </location>
</feature>
<feature type="transmembrane region" description="Helical" evidence="1">
    <location>
        <begin position="35"/>
        <end position="54"/>
    </location>
</feature>
<evidence type="ECO:0000313" key="2">
    <source>
        <dbReference type="EMBL" id="CAD8162477.1"/>
    </source>
</evidence>
<dbReference type="Proteomes" id="UP000683925">
    <property type="component" value="Unassembled WGS sequence"/>
</dbReference>
<evidence type="ECO:0000313" key="3">
    <source>
        <dbReference type="Proteomes" id="UP000683925"/>
    </source>
</evidence>
<protein>
    <submittedName>
        <fullName evidence="2">Uncharacterized protein</fullName>
    </submittedName>
</protein>